<dbReference type="InterPro" id="IPR036116">
    <property type="entry name" value="FN3_sf"/>
</dbReference>
<feature type="region of interest" description="Disordered" evidence="2">
    <location>
        <begin position="1373"/>
        <end position="1396"/>
    </location>
</feature>
<evidence type="ECO:0000256" key="1">
    <source>
        <dbReference type="ARBA" id="ARBA00022737"/>
    </source>
</evidence>
<protein>
    <recommendedName>
        <fullName evidence="6">Fibronectin type-III domain-containing protein</fullName>
    </recommendedName>
</protein>
<feature type="domain" description="Fibronectin type-III" evidence="4">
    <location>
        <begin position="1627"/>
        <end position="1722"/>
    </location>
</feature>
<proteinExistence type="predicted"/>
<feature type="compositionally biased region" description="Basic and acidic residues" evidence="2">
    <location>
        <begin position="2068"/>
        <end position="2078"/>
    </location>
</feature>
<dbReference type="SMART" id="SM00060">
    <property type="entry name" value="FN3"/>
    <property type="match status" value="4"/>
</dbReference>
<evidence type="ECO:0000313" key="5">
    <source>
        <dbReference type="EMBL" id="QHT38398.1"/>
    </source>
</evidence>
<evidence type="ECO:0000259" key="3">
    <source>
        <dbReference type="PROSITE" id="PS50022"/>
    </source>
</evidence>
<dbReference type="InterPro" id="IPR008979">
    <property type="entry name" value="Galactose-bd-like_sf"/>
</dbReference>
<feature type="region of interest" description="Disordered" evidence="2">
    <location>
        <begin position="2056"/>
        <end position="2078"/>
    </location>
</feature>
<dbReference type="SUPFAM" id="SSF49785">
    <property type="entry name" value="Galactose-binding domain-like"/>
    <property type="match status" value="1"/>
</dbReference>
<dbReference type="Pfam" id="PF00041">
    <property type="entry name" value="fn3"/>
    <property type="match status" value="3"/>
</dbReference>
<dbReference type="InterPro" id="IPR003961">
    <property type="entry name" value="FN3_dom"/>
</dbReference>
<evidence type="ECO:0008006" key="6">
    <source>
        <dbReference type="Google" id="ProtNLM"/>
    </source>
</evidence>
<dbReference type="SUPFAM" id="SSF49265">
    <property type="entry name" value="Fibronectin type III"/>
    <property type="match status" value="3"/>
</dbReference>
<feature type="region of interest" description="Disordered" evidence="2">
    <location>
        <begin position="2162"/>
        <end position="2185"/>
    </location>
</feature>
<evidence type="ECO:0000259" key="4">
    <source>
        <dbReference type="PROSITE" id="PS50853"/>
    </source>
</evidence>
<feature type="domain" description="Fibronectin type-III" evidence="4">
    <location>
        <begin position="1724"/>
        <end position="1822"/>
    </location>
</feature>
<accession>A0A6C0F9P4</accession>
<feature type="region of interest" description="Disordered" evidence="2">
    <location>
        <begin position="1947"/>
        <end position="2040"/>
    </location>
</feature>
<dbReference type="PANTHER" id="PTHR13817:SF73">
    <property type="entry name" value="FIBRONECTIN TYPE-III DOMAIN-CONTAINING PROTEIN"/>
    <property type="match status" value="1"/>
</dbReference>
<dbReference type="PANTHER" id="PTHR13817">
    <property type="entry name" value="TITIN"/>
    <property type="match status" value="1"/>
</dbReference>
<dbReference type="Gene3D" id="2.60.40.10">
    <property type="entry name" value="Immunoglobulins"/>
    <property type="match status" value="5"/>
</dbReference>
<feature type="domain" description="F5/8 type C" evidence="3">
    <location>
        <begin position="769"/>
        <end position="922"/>
    </location>
</feature>
<dbReference type="InterPro" id="IPR013783">
    <property type="entry name" value="Ig-like_fold"/>
</dbReference>
<dbReference type="PROSITE" id="PS50853">
    <property type="entry name" value="FN3"/>
    <property type="match status" value="3"/>
</dbReference>
<keyword evidence="1" id="KW-0677">Repeat</keyword>
<dbReference type="EMBL" id="MN738829">
    <property type="protein sequence ID" value="QHT38398.1"/>
    <property type="molecule type" value="Genomic_DNA"/>
</dbReference>
<reference evidence="5" key="1">
    <citation type="journal article" date="2020" name="Nature">
        <title>Giant virus diversity and host interactions through global metagenomics.</title>
        <authorList>
            <person name="Schulz F."/>
            <person name="Roux S."/>
            <person name="Paez-Espino D."/>
            <person name="Jungbluth S."/>
            <person name="Walsh D.A."/>
            <person name="Denef V.J."/>
            <person name="McMahon K.D."/>
            <person name="Konstantinidis K.T."/>
            <person name="Eloe-Fadrosh E.A."/>
            <person name="Kyrpides N.C."/>
            <person name="Woyke T."/>
        </authorList>
    </citation>
    <scope>NUCLEOTIDE SEQUENCE</scope>
    <source>
        <strain evidence="5">GVMAG-S-ERX556101-89</strain>
    </source>
</reference>
<dbReference type="PRINTS" id="PR00014">
    <property type="entry name" value="FNTYPEIII"/>
</dbReference>
<dbReference type="CDD" id="cd00063">
    <property type="entry name" value="FN3"/>
    <property type="match status" value="3"/>
</dbReference>
<evidence type="ECO:0000256" key="2">
    <source>
        <dbReference type="SAM" id="MobiDB-lite"/>
    </source>
</evidence>
<dbReference type="Pfam" id="PF21722">
    <property type="entry name" value="Gly_rich_2"/>
    <property type="match status" value="2"/>
</dbReference>
<dbReference type="Gene3D" id="2.60.120.260">
    <property type="entry name" value="Galactose-binding domain-like"/>
    <property type="match status" value="1"/>
</dbReference>
<name>A0A6C0F9P4_9ZZZZ</name>
<sequence>MSRPHGILKLAHLPHRDISVGFDPIMAVNINSWAAFKTDVVTKTDAKRGLLETLNNAEGEVSDGYIKNANGQVINVATDAIIERFITNNDGSYQLTTSIDSLPDIIKILIEPGGTDISTNTTHTSELTAIVIKSDLTSSNKVSINPITSMVVSIAEENSTVDATAITNAKTDVKQAFGISDAQLNKDYIKENDNTLAVITAQLETLASTLEDTVGTLTTLSKTQVNTSIAKVLKERSEETAFNLSNSGNIETIVNKIKTVHNIADSDDFTNIKTNAKTYISTINTSINNVTGTFTQRITEATKIKIASSNKITTVKETFKTDSFDSSAVVSDVNTAKTEVTIQAIQAPTRSLISVPGAPTNLSITPGSYSASASWTAPSETGGATISGYKLEYIELSRKVPSSPSGLTASVSVDDATLNWTAPADDGNSPILEYTLNYKADAVSIYCYNHGYMGGRYLISGSSDDYSGATVLTSETVVNVVSTDSGNRYTFNGETTYHENNSYKITGNGTYTFQNVPSGHPIAILNNGISNITYTGDSDKKSTMTVTGTTNDGPYDFYHGDVTVTVLGGADFRHYASNTAINTGSANTTRVIENLPMAVKYFFSVGGNNDIGVGTVSETSISYLAATFPGQPTNLSADIAKTSGTSVLLTWSEPNDGGEPIDSYTAEYSLGPAYSSWVVFNPDPDSTPVDFNKEITGLQTGKLYKFRIRGVNAIGNGLYSDEVTGSPGRYAIEPVFPTMSSGGILTTYIHSNYFYRAYTFTTAYSSSYVLEAGAGGLNGTGGSEGTASAQSQYSNTFSAIKAFNGTLSNDDDCWFTNTGQSLPQWLKFEFPSAKIITRYKLWGRNHTSSNVIPSKWKIQGSNDDTNWSDLDDKSTNQASYWDSETSSFSSSDITNDTNYVGYDIPSENQGSYVYYRIYITHRVDYNNLSGSESTNYTCIGEMAYYSTMATGNDSFTLSGSVSQKFDIFMIGGGGSGGTTWAGGGGGAGSAVLAKNWSISPDTYEIMVGGGGAAITDTTAKGNDGSPTSFGSLFATKGGGGGGTGSSSLKIGKDGGSGGGSSNCVNYVLEAGGIDGLRGGGGVNHSTQGTATIEGETTVTSWTGGPTSVFNGTLSDDTDGVHTDGGIFSEGNSGNNIFHIMFEFPTSTTITKYKIWGRSAASFYSPKSWQLRGATSSSAYNNGSGTYDVLDTRIDEADIGQSYSTSITNDTNRGEYVVSSPGSYTTYVLDIGSSYNSNHCFIGEIAYYSTTSGSNYDGGASKFETASATIDLDSASATKYYKNDPTTYNLSSSQNVTIYGNDGGSSVSSSGSSQDFGAGGGGIGAAGSNATTSSGGAGGAGLANDYRYGPASGTTDLKQDGSVLSHPGIQYYGGGGGGGGDTNTATEGGSNVGGTGFKNGTDAGDAVANTGSGGGGGGYTTITNPIISNPSFENHPGVTITNNQFAYVDMSNNPNTTAISNWTAGRSPSIGGVAVGINPNSSWGNLNSGVGNRQLILQRNGAYVEQTVNVTQGDSYKVTLKAAKRPTYGNPDALLIKIIEDGTTTIITTINSSYSPGLNTTFKDFESSNFTASSNSVTLRLECSHSDNNDHTVIIDDIAMINTSSPSLPGSGSTGIVTVRQLLGVVGVPFSPTNVSGTSGNAESGVSWTVPSWDGNYDITGYKVEYAADPYSSWDEAVASTSSNPYPVTGLTNDTNYKFRVSAINSQGAGSASTPSSVVTPALILPSAPTNVSGAGENVKVSLSWTAPGLNGGPAITDYKIEYKVSTDSWPATPLYVLAGDTDTSEDVTGLTNGTAYNFRVYAKTTNGFGPASSETDDITPSNFSASGGNNLYQYTNPSGTNYQVHVFTSGSTLQITGSKAMDFLLVGGGGAGGGGGSEGHAGGGGGAGQVVYYSGITLSSNVTISIGAGANAALRSNGPQNGSHTTFAYGSTTKTAVGGGGGGAGKCVTHNDGSAPGSGGSSSSSIKHGGHGGSGGGTGCTDSNSSQTGFHGETPQNISSLPQPPSGSSGGQGGAWGNPNTQVNQVGYWGSNGGGPGEANHDGSSGVYWCSHGGGGAGEKGRTGGSGRDAHGGDGKIYDIRHGPDNSTNHKTWNASSSSWGNYTVPNEWTSGDKLGRYYGGGGGGIGHSQLQGDGGKGGGGDAVHPYDTIVQAGDEFHGENGRGGGGGCDFKNNTNPKKGGDGGDGIVIVRYEI</sequence>
<feature type="domain" description="Fibronectin type-III" evidence="4">
    <location>
        <begin position="631"/>
        <end position="730"/>
    </location>
</feature>
<dbReference type="PROSITE" id="PS50022">
    <property type="entry name" value="FA58C_3"/>
    <property type="match status" value="1"/>
</dbReference>
<organism evidence="5">
    <name type="scientific">viral metagenome</name>
    <dbReference type="NCBI Taxonomy" id="1070528"/>
    <lineage>
        <taxon>unclassified sequences</taxon>
        <taxon>metagenomes</taxon>
        <taxon>organismal metagenomes</taxon>
    </lineage>
</organism>
<dbReference type="InterPro" id="IPR050964">
    <property type="entry name" value="Striated_Muscle_Regulatory"/>
</dbReference>
<dbReference type="InterPro" id="IPR000421">
    <property type="entry name" value="FA58C"/>
</dbReference>
<feature type="compositionally biased region" description="Gly residues" evidence="2">
    <location>
        <begin position="2056"/>
        <end position="2067"/>
    </location>
</feature>
<dbReference type="InterPro" id="IPR049304">
    <property type="entry name" value="Gly_rich_dom"/>
</dbReference>